<gene>
    <name evidence="1" type="ORF">L915_00725</name>
</gene>
<dbReference type="EMBL" id="KI684040">
    <property type="protein sequence ID" value="ETK96603.1"/>
    <property type="molecule type" value="Genomic_DNA"/>
</dbReference>
<name>W2HMX7_PHYNI</name>
<evidence type="ECO:0000313" key="1">
    <source>
        <dbReference type="EMBL" id="ETK96603.1"/>
    </source>
</evidence>
<dbReference type="Proteomes" id="UP000053236">
    <property type="component" value="Unassembled WGS sequence"/>
</dbReference>
<organism evidence="1">
    <name type="scientific">Phytophthora nicotianae</name>
    <name type="common">Potato buckeye rot agent</name>
    <name type="synonym">Phytophthora parasitica</name>
    <dbReference type="NCBI Taxonomy" id="4792"/>
    <lineage>
        <taxon>Eukaryota</taxon>
        <taxon>Sar</taxon>
        <taxon>Stramenopiles</taxon>
        <taxon>Oomycota</taxon>
        <taxon>Peronosporomycetes</taxon>
        <taxon>Peronosporales</taxon>
        <taxon>Peronosporaceae</taxon>
        <taxon>Phytophthora</taxon>
    </lineage>
</organism>
<protein>
    <submittedName>
        <fullName evidence="1">Uncharacterized protein</fullName>
    </submittedName>
</protein>
<dbReference type="AlphaFoldDB" id="W2HMX7"/>
<sequence>MSDSFEAQPRSTQLISCTKLPVLSNKGRRRASAFTGHRAKDYWARSVTAPGLYGVPAH</sequence>
<accession>W2HMX7</accession>
<proteinExistence type="predicted"/>
<reference evidence="1" key="1">
    <citation type="submission" date="2013-11" db="EMBL/GenBank/DDBJ databases">
        <title>The Genome Sequence of Phytophthora parasitica CJ02B3.</title>
        <authorList>
            <consortium name="The Broad Institute Genomics Platform"/>
            <person name="Russ C."/>
            <person name="Tyler B."/>
            <person name="Panabieres F."/>
            <person name="Shan W."/>
            <person name="Tripathy S."/>
            <person name="Grunwald N."/>
            <person name="Machado M."/>
            <person name="Johnson C.S."/>
            <person name="Arredondo F."/>
            <person name="Hong C."/>
            <person name="Coffey M."/>
            <person name="Young S.K."/>
            <person name="Zeng Q."/>
            <person name="Gargeya S."/>
            <person name="Fitzgerald M."/>
            <person name="Abouelleil A."/>
            <person name="Alvarado L."/>
            <person name="Chapman S.B."/>
            <person name="Gainer-Dewar J."/>
            <person name="Goldberg J."/>
            <person name="Griggs A."/>
            <person name="Gujja S."/>
            <person name="Hansen M."/>
            <person name="Howarth C."/>
            <person name="Imamovic A."/>
            <person name="Ireland A."/>
            <person name="Larimer J."/>
            <person name="McCowan C."/>
            <person name="Murphy C."/>
            <person name="Pearson M."/>
            <person name="Poon T.W."/>
            <person name="Priest M."/>
            <person name="Roberts A."/>
            <person name="Saif S."/>
            <person name="Shea T."/>
            <person name="Sykes S."/>
            <person name="Wortman J."/>
            <person name="Nusbaum C."/>
            <person name="Birren B."/>
        </authorList>
    </citation>
    <scope>NUCLEOTIDE SEQUENCE [LARGE SCALE GENOMIC DNA]</scope>
    <source>
        <strain evidence="1">CJ02B3</strain>
    </source>
</reference>